<name>A0ABR3JHD7_9AGAR</name>
<dbReference type="Gene3D" id="2.60.40.1180">
    <property type="entry name" value="Golgi alpha-mannosidase II"/>
    <property type="match status" value="1"/>
</dbReference>
<dbReference type="InterPro" id="IPR013780">
    <property type="entry name" value="Glyco_hydro_b"/>
</dbReference>
<protein>
    <submittedName>
        <fullName evidence="1">Uncharacterized protein</fullName>
    </submittedName>
</protein>
<evidence type="ECO:0000313" key="2">
    <source>
        <dbReference type="Proteomes" id="UP001556367"/>
    </source>
</evidence>
<evidence type="ECO:0000313" key="1">
    <source>
        <dbReference type="EMBL" id="KAL0955092.1"/>
    </source>
</evidence>
<proteinExistence type="predicted"/>
<reference evidence="2" key="1">
    <citation type="submission" date="2024-06" db="EMBL/GenBank/DDBJ databases">
        <title>Multi-omics analyses provide insights into the biosynthesis of the anticancer antibiotic pleurotin in Hohenbuehelia grisea.</title>
        <authorList>
            <person name="Weaver J.A."/>
            <person name="Alberti F."/>
        </authorList>
    </citation>
    <scope>NUCLEOTIDE SEQUENCE [LARGE SCALE GENOMIC DNA]</scope>
    <source>
        <strain evidence="2">T-177</strain>
    </source>
</reference>
<comment type="caution">
    <text evidence="1">The sequence shown here is derived from an EMBL/GenBank/DDBJ whole genome shotgun (WGS) entry which is preliminary data.</text>
</comment>
<sequence length="79" mass="8591">MGDARHSGCAVLLSNKGSPDNFVHNIRMNVGRENAGSIYRSYMTQHGQVEVDEAGWGVFTCFADCVQIWVKETAGAIDA</sequence>
<dbReference type="EMBL" id="JASNQZ010000007">
    <property type="protein sequence ID" value="KAL0955092.1"/>
    <property type="molecule type" value="Genomic_DNA"/>
</dbReference>
<gene>
    <name evidence="1" type="ORF">HGRIS_004009</name>
</gene>
<dbReference type="SUPFAM" id="SSF51011">
    <property type="entry name" value="Glycosyl hydrolase domain"/>
    <property type="match status" value="1"/>
</dbReference>
<organism evidence="1 2">
    <name type="scientific">Hohenbuehelia grisea</name>
    <dbReference type="NCBI Taxonomy" id="104357"/>
    <lineage>
        <taxon>Eukaryota</taxon>
        <taxon>Fungi</taxon>
        <taxon>Dikarya</taxon>
        <taxon>Basidiomycota</taxon>
        <taxon>Agaricomycotina</taxon>
        <taxon>Agaricomycetes</taxon>
        <taxon>Agaricomycetidae</taxon>
        <taxon>Agaricales</taxon>
        <taxon>Pleurotineae</taxon>
        <taxon>Pleurotaceae</taxon>
        <taxon>Hohenbuehelia</taxon>
    </lineage>
</organism>
<accession>A0ABR3JHD7</accession>
<keyword evidence="2" id="KW-1185">Reference proteome</keyword>
<dbReference type="Proteomes" id="UP001556367">
    <property type="component" value="Unassembled WGS sequence"/>
</dbReference>